<gene>
    <name evidence="15" type="primary">VN1R1</name>
</gene>
<comment type="similarity">
    <text evidence="3 13">Belongs to the G-protein coupled receptor 1 family.</text>
</comment>
<evidence type="ECO:0000256" key="6">
    <source>
        <dbReference type="ARBA" id="ARBA00022692"/>
    </source>
</evidence>
<dbReference type="Pfam" id="PF03402">
    <property type="entry name" value="V1R"/>
    <property type="match status" value="1"/>
</dbReference>
<keyword evidence="6 13" id="KW-0812">Transmembrane</keyword>
<evidence type="ECO:0000256" key="8">
    <source>
        <dbReference type="ARBA" id="ARBA00023040"/>
    </source>
</evidence>
<dbReference type="GO" id="GO:0019236">
    <property type="term" value="P:response to pheromone"/>
    <property type="evidence" value="ECO:0007669"/>
    <property type="project" value="UniProtKB-KW"/>
</dbReference>
<evidence type="ECO:0000313" key="16">
    <source>
        <dbReference type="Proteomes" id="UP000694564"/>
    </source>
</evidence>
<evidence type="ECO:0000256" key="3">
    <source>
        <dbReference type="ARBA" id="ARBA00010663"/>
    </source>
</evidence>
<evidence type="ECO:0000259" key="14">
    <source>
        <dbReference type="PROSITE" id="PS50262"/>
    </source>
</evidence>
<evidence type="ECO:0000256" key="5">
    <source>
        <dbReference type="ARBA" id="ARBA00022507"/>
    </source>
</evidence>
<protein>
    <recommendedName>
        <fullName evidence="13">Vomeronasal type-1 receptor</fullName>
    </recommendedName>
</protein>
<keyword evidence="11" id="KW-0325">Glycoprotein</keyword>
<keyword evidence="16" id="KW-1185">Reference proteome</keyword>
<dbReference type="Gene3D" id="1.20.1070.10">
    <property type="entry name" value="Rhodopsin 7-helix transmembrane proteins"/>
    <property type="match status" value="1"/>
</dbReference>
<dbReference type="GO" id="GO:0005886">
    <property type="term" value="C:plasma membrane"/>
    <property type="evidence" value="ECO:0007669"/>
    <property type="project" value="UniProtKB-SubCell"/>
</dbReference>
<dbReference type="AlphaFoldDB" id="A0A8D2DA62"/>
<evidence type="ECO:0000256" key="7">
    <source>
        <dbReference type="ARBA" id="ARBA00022989"/>
    </source>
</evidence>
<dbReference type="PROSITE" id="PS50262">
    <property type="entry name" value="G_PROTEIN_RECEP_F1_2"/>
    <property type="match status" value="1"/>
</dbReference>
<feature type="transmembrane region" description="Helical" evidence="13">
    <location>
        <begin position="6"/>
        <end position="28"/>
    </location>
</feature>
<feature type="transmembrane region" description="Helical" evidence="13">
    <location>
        <begin position="120"/>
        <end position="141"/>
    </location>
</feature>
<keyword evidence="8 13" id="KW-0297">G-protein coupled receptor</keyword>
<feature type="transmembrane region" description="Helical" evidence="13">
    <location>
        <begin position="40"/>
        <end position="58"/>
    </location>
</feature>
<keyword evidence="9 13" id="KW-0472">Membrane</keyword>
<proteinExistence type="inferred from homology"/>
<reference evidence="15" key="1">
    <citation type="submission" date="2025-08" db="UniProtKB">
        <authorList>
            <consortium name="Ensembl"/>
        </authorList>
    </citation>
    <scope>IDENTIFICATION</scope>
</reference>
<feature type="domain" description="G-protein coupled receptors family 1 profile" evidence="14">
    <location>
        <begin position="20"/>
        <end position="280"/>
    </location>
</feature>
<keyword evidence="5 13" id="KW-0589">Pheromone response</keyword>
<dbReference type="GeneTree" id="ENSGT00960000186612"/>
<comment type="function">
    <text evidence="1">Putative pheromone receptor.</text>
</comment>
<keyword evidence="10 13" id="KW-0675">Receptor</keyword>
<name>A0A8D2DA62_SCIVU</name>
<dbReference type="GO" id="GO:0016503">
    <property type="term" value="F:pheromone receptor activity"/>
    <property type="evidence" value="ECO:0007669"/>
    <property type="project" value="InterPro"/>
</dbReference>
<evidence type="ECO:0000256" key="13">
    <source>
        <dbReference type="RuleBase" id="RU364061"/>
    </source>
</evidence>
<dbReference type="Proteomes" id="UP000694564">
    <property type="component" value="Chromosome 17"/>
</dbReference>
<feature type="transmembrane region" description="Helical" evidence="13">
    <location>
        <begin position="78"/>
        <end position="100"/>
    </location>
</feature>
<accession>A0A8D2DA62</accession>
<organism evidence="15 16">
    <name type="scientific">Sciurus vulgaris</name>
    <name type="common">Eurasian red squirrel</name>
    <dbReference type="NCBI Taxonomy" id="55149"/>
    <lineage>
        <taxon>Eukaryota</taxon>
        <taxon>Metazoa</taxon>
        <taxon>Chordata</taxon>
        <taxon>Craniata</taxon>
        <taxon>Vertebrata</taxon>
        <taxon>Euteleostomi</taxon>
        <taxon>Mammalia</taxon>
        <taxon>Eutheria</taxon>
        <taxon>Euarchontoglires</taxon>
        <taxon>Glires</taxon>
        <taxon>Rodentia</taxon>
        <taxon>Sciuromorpha</taxon>
        <taxon>Sciuridae</taxon>
        <taxon>Sciurinae</taxon>
        <taxon>Sciurini</taxon>
        <taxon>Sciurus</taxon>
    </lineage>
</organism>
<evidence type="ECO:0000256" key="10">
    <source>
        <dbReference type="ARBA" id="ARBA00023170"/>
    </source>
</evidence>
<feature type="transmembrane region" description="Helical" evidence="13">
    <location>
        <begin position="229"/>
        <end position="254"/>
    </location>
</feature>
<evidence type="ECO:0000256" key="11">
    <source>
        <dbReference type="ARBA" id="ARBA00023180"/>
    </source>
</evidence>
<feature type="transmembrane region" description="Helical" evidence="13">
    <location>
        <begin position="184"/>
        <end position="201"/>
    </location>
</feature>
<evidence type="ECO:0000313" key="15">
    <source>
        <dbReference type="Ensembl" id="ENSSVLP00005021774.1"/>
    </source>
</evidence>
<feature type="transmembrane region" description="Helical" evidence="13">
    <location>
        <begin position="260"/>
        <end position="282"/>
    </location>
</feature>
<dbReference type="InterPro" id="IPR004072">
    <property type="entry name" value="Vmron_rcpt_1"/>
</dbReference>
<evidence type="ECO:0000256" key="2">
    <source>
        <dbReference type="ARBA" id="ARBA00004651"/>
    </source>
</evidence>
<keyword evidence="7 13" id="KW-1133">Transmembrane helix</keyword>
<dbReference type="SUPFAM" id="SSF81321">
    <property type="entry name" value="Family A G protein-coupled receptor-like"/>
    <property type="match status" value="1"/>
</dbReference>
<keyword evidence="4 13" id="KW-1003">Cell membrane</keyword>
<dbReference type="OrthoDB" id="9606139at2759"/>
<dbReference type="InterPro" id="IPR017452">
    <property type="entry name" value="GPCR_Rhodpsn_7TM"/>
</dbReference>
<evidence type="ECO:0000256" key="12">
    <source>
        <dbReference type="ARBA" id="ARBA00023224"/>
    </source>
</evidence>
<sequence length="309" mass="34748">MKVMDMGFIFLTQTGVGFLGNFSLLCLYNFTLRHLRPTDLILNQLVLANSIVLLSKGVPQTLASLGWKHFLDDRRCKLVFYFYRVSAGVSFSTLCLFNGFQAITLNPGICRWISLKIRSLQCIGSCCLLCWTLHLLINSFLPLVVNGPLNKENLSAEGSHGYCSWSTEYSQSTLYSILYFSPDLMSLVLMVWASGSMVVLLHRHKQRVQHIHSHVPSLRASHEVRATRTILILVSSFVSFYSVYTVLTMWMTLAANRGQWVVSSSVLVASCFPALSPFVLLINDTRVSQFLSHCRWLFKVTDSAGIQSG</sequence>
<dbReference type="PANTHER" id="PTHR24062">
    <property type="entry name" value="VOMERONASAL TYPE-1 RECEPTOR"/>
    <property type="match status" value="1"/>
</dbReference>
<reference evidence="15" key="2">
    <citation type="submission" date="2025-09" db="UniProtKB">
        <authorList>
            <consortium name="Ensembl"/>
        </authorList>
    </citation>
    <scope>IDENTIFICATION</scope>
</reference>
<dbReference type="FunFam" id="1.20.1070.10:FF:000033">
    <property type="entry name" value="Vomeronasal type-1 receptor"/>
    <property type="match status" value="1"/>
</dbReference>
<comment type="subcellular location">
    <subcellularLocation>
        <location evidence="2 13">Cell membrane</location>
        <topology evidence="2 13">Multi-pass membrane protein</topology>
    </subcellularLocation>
</comment>
<dbReference type="PRINTS" id="PR01534">
    <property type="entry name" value="VOMERONASL1R"/>
</dbReference>
<dbReference type="GO" id="GO:0007606">
    <property type="term" value="P:sensory perception of chemical stimulus"/>
    <property type="evidence" value="ECO:0007669"/>
    <property type="project" value="UniProtKB-ARBA"/>
</dbReference>
<evidence type="ECO:0000256" key="4">
    <source>
        <dbReference type="ARBA" id="ARBA00022475"/>
    </source>
</evidence>
<evidence type="ECO:0000256" key="1">
    <source>
        <dbReference type="ARBA" id="ARBA00003878"/>
    </source>
</evidence>
<evidence type="ECO:0000256" key="9">
    <source>
        <dbReference type="ARBA" id="ARBA00023136"/>
    </source>
</evidence>
<keyword evidence="12 13" id="KW-0807">Transducer</keyword>
<dbReference type="Ensembl" id="ENSSVLT00005024248.1">
    <property type="protein sequence ID" value="ENSSVLP00005021774.1"/>
    <property type="gene ID" value="ENSSVLG00005017380.1"/>
</dbReference>